<dbReference type="InterPro" id="IPR016186">
    <property type="entry name" value="C-type_lectin-like/link_sf"/>
</dbReference>
<feature type="chain" id="PRO_5017416413" description="C-type lectin domain-containing protein" evidence="2">
    <location>
        <begin position="27"/>
        <end position="167"/>
    </location>
</feature>
<keyword evidence="5" id="KW-1185">Reference proteome</keyword>
<dbReference type="STRING" id="409849.ENSPMGP00000000380"/>
<dbReference type="Proteomes" id="UP000261520">
    <property type="component" value="Unplaced"/>
</dbReference>
<feature type="region of interest" description="Disordered" evidence="1">
    <location>
        <begin position="148"/>
        <end position="167"/>
    </location>
</feature>
<organism evidence="4 5">
    <name type="scientific">Periophthalmus magnuspinnatus</name>
    <dbReference type="NCBI Taxonomy" id="409849"/>
    <lineage>
        <taxon>Eukaryota</taxon>
        <taxon>Metazoa</taxon>
        <taxon>Chordata</taxon>
        <taxon>Craniata</taxon>
        <taxon>Vertebrata</taxon>
        <taxon>Euteleostomi</taxon>
        <taxon>Actinopterygii</taxon>
        <taxon>Neopterygii</taxon>
        <taxon>Teleostei</taxon>
        <taxon>Neoteleostei</taxon>
        <taxon>Acanthomorphata</taxon>
        <taxon>Gobiaria</taxon>
        <taxon>Gobiiformes</taxon>
        <taxon>Gobioidei</taxon>
        <taxon>Gobiidae</taxon>
        <taxon>Oxudercinae</taxon>
        <taxon>Periophthalmus</taxon>
    </lineage>
</organism>
<dbReference type="InterPro" id="IPR016187">
    <property type="entry name" value="CTDL_fold"/>
</dbReference>
<evidence type="ECO:0000259" key="3">
    <source>
        <dbReference type="PROSITE" id="PS50041"/>
    </source>
</evidence>
<dbReference type="SMART" id="SM00034">
    <property type="entry name" value="CLECT"/>
    <property type="match status" value="1"/>
</dbReference>
<feature type="compositionally biased region" description="Polar residues" evidence="1">
    <location>
        <begin position="157"/>
        <end position="167"/>
    </location>
</feature>
<accession>A0A3B3Z717</accession>
<keyword evidence="2" id="KW-0732">Signal</keyword>
<feature type="signal peptide" evidence="2">
    <location>
        <begin position="1"/>
        <end position="26"/>
    </location>
</feature>
<sequence length="167" mass="18890">WIKILLPSQTLLLVSLKTLNTFGTVAKYTQDFCYQFETDQVMNWHEAENHCTKEQAHLVSIHCVKRLDAHLTLRLYAAHMPAEAWTGLNDINIENQFVYTDGSPADFLPWAPDQPDNWQNNEDCVGLTSGGLVFELEVEQQVESITFGTMEHPSPLPTGTETNQVQA</sequence>
<feature type="domain" description="C-type lectin" evidence="3">
    <location>
        <begin position="29"/>
        <end position="130"/>
    </location>
</feature>
<dbReference type="InterPro" id="IPR050111">
    <property type="entry name" value="C-type_lectin/snaclec_domain"/>
</dbReference>
<dbReference type="InterPro" id="IPR001304">
    <property type="entry name" value="C-type_lectin-like"/>
</dbReference>
<proteinExistence type="predicted"/>
<evidence type="ECO:0000256" key="2">
    <source>
        <dbReference type="SAM" id="SignalP"/>
    </source>
</evidence>
<protein>
    <recommendedName>
        <fullName evidence="3">C-type lectin domain-containing protein</fullName>
    </recommendedName>
</protein>
<reference evidence="4" key="1">
    <citation type="submission" date="2025-08" db="UniProtKB">
        <authorList>
            <consortium name="Ensembl"/>
        </authorList>
    </citation>
    <scope>IDENTIFICATION</scope>
</reference>
<dbReference type="Pfam" id="PF00059">
    <property type="entry name" value="Lectin_C"/>
    <property type="match status" value="1"/>
</dbReference>
<dbReference type="PANTHER" id="PTHR22803">
    <property type="entry name" value="MANNOSE, PHOSPHOLIPASE, LECTIN RECEPTOR RELATED"/>
    <property type="match status" value="1"/>
</dbReference>
<evidence type="ECO:0000313" key="4">
    <source>
        <dbReference type="Ensembl" id="ENSPMGP00000000380.1"/>
    </source>
</evidence>
<dbReference type="PROSITE" id="PS50041">
    <property type="entry name" value="C_TYPE_LECTIN_2"/>
    <property type="match status" value="1"/>
</dbReference>
<reference evidence="4" key="2">
    <citation type="submission" date="2025-09" db="UniProtKB">
        <authorList>
            <consortium name="Ensembl"/>
        </authorList>
    </citation>
    <scope>IDENTIFICATION</scope>
</reference>
<dbReference type="AlphaFoldDB" id="A0A3B3Z717"/>
<dbReference type="Gene3D" id="3.10.100.10">
    <property type="entry name" value="Mannose-Binding Protein A, subunit A"/>
    <property type="match status" value="1"/>
</dbReference>
<evidence type="ECO:0000313" key="5">
    <source>
        <dbReference type="Proteomes" id="UP000261520"/>
    </source>
</evidence>
<name>A0A3B3Z717_9GOBI</name>
<dbReference type="SUPFAM" id="SSF56436">
    <property type="entry name" value="C-type lectin-like"/>
    <property type="match status" value="1"/>
</dbReference>
<evidence type="ECO:0000256" key="1">
    <source>
        <dbReference type="SAM" id="MobiDB-lite"/>
    </source>
</evidence>
<dbReference type="Ensembl" id="ENSPMGT00000000399.1">
    <property type="protein sequence ID" value="ENSPMGP00000000380.1"/>
    <property type="gene ID" value="ENSPMGG00000000376.1"/>
</dbReference>